<comment type="caution">
    <text evidence="1">The sequence shown here is derived from an EMBL/GenBank/DDBJ whole genome shotgun (WGS) entry which is preliminary data.</text>
</comment>
<gene>
    <name evidence="1" type="ORF">DRW42_03250</name>
</gene>
<organism evidence="1 2">
    <name type="scientific">Pedobacter miscanthi</name>
    <dbReference type="NCBI Taxonomy" id="2259170"/>
    <lineage>
        <taxon>Bacteria</taxon>
        <taxon>Pseudomonadati</taxon>
        <taxon>Bacteroidota</taxon>
        <taxon>Sphingobacteriia</taxon>
        <taxon>Sphingobacteriales</taxon>
        <taxon>Sphingobacteriaceae</taxon>
        <taxon>Pedobacter</taxon>
    </lineage>
</organism>
<protein>
    <submittedName>
        <fullName evidence="1">PRTRC system protein B</fullName>
    </submittedName>
</protein>
<evidence type="ECO:0000313" key="1">
    <source>
        <dbReference type="EMBL" id="RBQ11493.1"/>
    </source>
</evidence>
<evidence type="ECO:0000313" key="2">
    <source>
        <dbReference type="Proteomes" id="UP000252081"/>
    </source>
</evidence>
<name>A0A366LDD4_9SPHI</name>
<dbReference type="Proteomes" id="UP000252081">
    <property type="component" value="Unassembled WGS sequence"/>
</dbReference>
<sequence length="243" mass="27618">MYYMIWNMENLMDKITDLYVPFKALMVYRAESDNSYYIESHDLDAKGMALNAHPLSLKESQSLASALDSAQVKGESFLHHRGLLPSCVLHLRTGKDGSAVWHTPMMKKELHFIKGLHISDGIAYVPPMLWKADRKQLSVWALADNKRPKEKTALYHAPFFNVYENASVCFGNVKIEIPADCSLSTFLKMWEHYFFDSTFSHLIGGGAFKGDLDRLWKEQTATGQKFPVGEMNSTAKTLMDVLK</sequence>
<reference evidence="1 2" key="1">
    <citation type="submission" date="2018-07" db="EMBL/GenBank/DDBJ databases">
        <title>A draft genome of a endophytic bacteria, a new species of Pedobacter.</title>
        <authorList>
            <person name="Zhang Z.D."/>
            <person name="Chen Z.J."/>
        </authorList>
    </citation>
    <scope>NUCLEOTIDE SEQUENCE [LARGE SCALE GENOMIC DNA]</scope>
    <source>
        <strain evidence="1 2">RS10</strain>
    </source>
</reference>
<dbReference type="Pfam" id="PF14460">
    <property type="entry name" value="Prok-E2_D"/>
    <property type="match status" value="1"/>
</dbReference>
<accession>A0A366LDD4</accession>
<keyword evidence="2" id="KW-1185">Reference proteome</keyword>
<dbReference type="EMBL" id="QNQU01000002">
    <property type="protein sequence ID" value="RBQ11493.1"/>
    <property type="molecule type" value="Genomic_DNA"/>
</dbReference>
<dbReference type="InterPro" id="IPR032787">
    <property type="entry name" value="Prok-E2_D"/>
</dbReference>
<dbReference type="AlphaFoldDB" id="A0A366LDD4"/>
<proteinExistence type="predicted"/>